<proteinExistence type="predicted"/>
<sequence>MSSEGASRASCFLGRAAQGQELMAGLGARSVLVTGANRGIGLELVRQLLSSPDPPQHLFVCSRQPDGQRGQELRTLISNHPNVTMVKLDVTDPTTIKEAATYVEGHLKGTGLNVLINNAAIFTDLSLEAAHPEDMLNEYKTNVIGPLLVSQAFLPLLKMAAKGGSQKGLSCSRAAIINISSSMGSVELVSHTYIKPAVPYRCSKAALNMLTKCQSLSYKEDGILCSAVHPGWVKTDMGTQAASQCPHQIIWLQCWQVAQNTAYAITGGTRPQADLTVDDSVRGILSVLSKLDDRHSGILVNWKGEKLPW</sequence>
<reference evidence="2" key="1">
    <citation type="submission" date="2025-08" db="UniProtKB">
        <authorList>
            <consortium name="RefSeq"/>
        </authorList>
    </citation>
    <scope>IDENTIFICATION</scope>
</reference>
<evidence type="ECO:0000313" key="2">
    <source>
        <dbReference type="RefSeq" id="XP_072836824.1"/>
    </source>
</evidence>
<protein>
    <submittedName>
        <fullName evidence="2">Uncharacterized protein isoform X1</fullName>
    </submittedName>
</protein>
<dbReference type="PRINTS" id="PR00081">
    <property type="entry name" value="GDHRDH"/>
</dbReference>
<evidence type="ECO:0000313" key="1">
    <source>
        <dbReference type="Proteomes" id="UP001652642"/>
    </source>
</evidence>
<dbReference type="CDD" id="cd05325">
    <property type="entry name" value="carb_red_sniffer_like_SDR_c"/>
    <property type="match status" value="1"/>
</dbReference>
<name>A0ABM5EUJ4_9SAUR</name>
<dbReference type="InterPro" id="IPR002347">
    <property type="entry name" value="SDR_fam"/>
</dbReference>
<keyword evidence="1" id="KW-1185">Reference proteome</keyword>
<gene>
    <name evidence="2" type="primary">LOC110088860</name>
</gene>
<dbReference type="PANTHER" id="PTHR43544">
    <property type="entry name" value="SHORT-CHAIN DEHYDROGENASE/REDUCTASE"/>
    <property type="match status" value="1"/>
</dbReference>
<dbReference type="InterPro" id="IPR036291">
    <property type="entry name" value="NAD(P)-bd_dom_sf"/>
</dbReference>
<dbReference type="PANTHER" id="PTHR43544:SF21">
    <property type="entry name" value="C-FACTOR"/>
    <property type="match status" value="1"/>
</dbReference>
<dbReference type="SUPFAM" id="SSF51735">
    <property type="entry name" value="NAD(P)-binding Rossmann-fold domains"/>
    <property type="match status" value="1"/>
</dbReference>
<accession>A0ABM5EUJ4</accession>
<dbReference type="Gene3D" id="3.40.50.720">
    <property type="entry name" value="NAD(P)-binding Rossmann-like Domain"/>
    <property type="match status" value="1"/>
</dbReference>
<dbReference type="GeneID" id="110088860"/>
<dbReference type="Pfam" id="PF00106">
    <property type="entry name" value="adh_short"/>
    <property type="match status" value="1"/>
</dbReference>
<dbReference type="InterPro" id="IPR051468">
    <property type="entry name" value="Fungal_SecMetab_SDRs"/>
</dbReference>
<organism evidence="1 2">
    <name type="scientific">Pogona vitticeps</name>
    <name type="common">central bearded dragon</name>
    <dbReference type="NCBI Taxonomy" id="103695"/>
    <lineage>
        <taxon>Eukaryota</taxon>
        <taxon>Metazoa</taxon>
        <taxon>Chordata</taxon>
        <taxon>Craniata</taxon>
        <taxon>Vertebrata</taxon>
        <taxon>Euteleostomi</taxon>
        <taxon>Lepidosauria</taxon>
        <taxon>Squamata</taxon>
        <taxon>Bifurcata</taxon>
        <taxon>Unidentata</taxon>
        <taxon>Episquamata</taxon>
        <taxon>Toxicofera</taxon>
        <taxon>Iguania</taxon>
        <taxon>Acrodonta</taxon>
        <taxon>Agamidae</taxon>
        <taxon>Amphibolurinae</taxon>
        <taxon>Pogona</taxon>
    </lineage>
</organism>
<dbReference type="Proteomes" id="UP001652642">
    <property type="component" value="Chromosome 10"/>
</dbReference>
<dbReference type="RefSeq" id="XP_072836824.1">
    <property type="nucleotide sequence ID" value="XM_072980723.1"/>
</dbReference>